<dbReference type="RefSeq" id="WP_071312845.1">
    <property type="nucleotide sequence ID" value="NZ_MLQQ01000010.1"/>
</dbReference>
<comment type="caution">
    <text evidence="2">The sequence shown here is derived from an EMBL/GenBank/DDBJ whole genome shotgun (WGS) entry which is preliminary data.</text>
</comment>
<keyword evidence="3" id="KW-1185">Reference proteome</keyword>
<gene>
    <name evidence="2" type="ORF">BKP35_08100</name>
</gene>
<evidence type="ECO:0000313" key="3">
    <source>
        <dbReference type="Proteomes" id="UP000180098"/>
    </source>
</evidence>
<evidence type="ECO:0000313" key="2">
    <source>
        <dbReference type="EMBL" id="OIJ14150.1"/>
    </source>
</evidence>
<dbReference type="EMBL" id="MLQQ01000010">
    <property type="protein sequence ID" value="OIJ14150.1"/>
    <property type="molecule type" value="Genomic_DNA"/>
</dbReference>
<keyword evidence="1" id="KW-0812">Transmembrane</keyword>
<protein>
    <submittedName>
        <fullName evidence="2">Uncharacterized protein</fullName>
    </submittedName>
</protein>
<proteinExistence type="predicted"/>
<name>A0A1S2LPN2_9BACI</name>
<accession>A0A1S2LPN2</accession>
<reference evidence="2 3" key="1">
    <citation type="submission" date="2016-10" db="EMBL/GenBank/DDBJ databases">
        <title>Draft genome sequences of four alkaliphilic bacteria belonging to the Anaerobacillus genus.</title>
        <authorList>
            <person name="Bassil N.M."/>
            <person name="Lloyd J.R."/>
        </authorList>
    </citation>
    <scope>NUCLEOTIDE SEQUENCE [LARGE SCALE GENOMIC DNA]</scope>
    <source>
        <strain evidence="2 3">DSM 15340</strain>
    </source>
</reference>
<keyword evidence="1" id="KW-0472">Membrane</keyword>
<organism evidence="2 3">
    <name type="scientific">Anaerobacillus arseniciselenatis</name>
    <dbReference type="NCBI Taxonomy" id="85682"/>
    <lineage>
        <taxon>Bacteria</taxon>
        <taxon>Bacillati</taxon>
        <taxon>Bacillota</taxon>
        <taxon>Bacilli</taxon>
        <taxon>Bacillales</taxon>
        <taxon>Bacillaceae</taxon>
        <taxon>Anaerobacillus</taxon>
    </lineage>
</organism>
<keyword evidence="1" id="KW-1133">Transmembrane helix</keyword>
<dbReference type="Proteomes" id="UP000180098">
    <property type="component" value="Unassembled WGS sequence"/>
</dbReference>
<sequence length="59" mass="6533">MKMLLGLVMLLLTATLFVMGIMNIVMFGNVLLGLLSIVAGIIMVYIIKNAKDERECFGR</sequence>
<feature type="transmembrane region" description="Helical" evidence="1">
    <location>
        <begin position="30"/>
        <end position="47"/>
    </location>
</feature>
<dbReference type="AlphaFoldDB" id="A0A1S2LPN2"/>
<dbReference type="OrthoDB" id="2974765at2"/>
<evidence type="ECO:0000256" key="1">
    <source>
        <dbReference type="SAM" id="Phobius"/>
    </source>
</evidence>